<keyword evidence="5" id="KW-1133">Transmembrane helix</keyword>
<keyword evidence="3" id="KW-1003">Cell membrane</keyword>
<proteinExistence type="inferred from homology"/>
<keyword evidence="4" id="KW-0812">Transmembrane</keyword>
<evidence type="ECO:0000256" key="2">
    <source>
        <dbReference type="ARBA" id="ARBA00006228"/>
    </source>
</evidence>
<protein>
    <submittedName>
        <fullName evidence="7">Multicomponent Na+:H+ antiporter subunit E</fullName>
    </submittedName>
</protein>
<keyword evidence="6" id="KW-0472">Membrane</keyword>
<reference evidence="7 8" key="1">
    <citation type="submission" date="2020-10" db="EMBL/GenBank/DDBJ databases">
        <title>Sequencing the genomes of 1000 actinobacteria strains.</title>
        <authorList>
            <person name="Klenk H.-P."/>
        </authorList>
    </citation>
    <scope>NUCLEOTIDE SEQUENCE [LARGE SCALE GENOMIC DNA]</scope>
    <source>
        <strain evidence="7 8">DSM 46744</strain>
    </source>
</reference>
<comment type="caution">
    <text evidence="7">The sequence shown here is derived from an EMBL/GenBank/DDBJ whole genome shotgun (WGS) entry which is preliminary data.</text>
</comment>
<keyword evidence="8" id="KW-1185">Reference proteome</keyword>
<evidence type="ECO:0000256" key="4">
    <source>
        <dbReference type="ARBA" id="ARBA00022692"/>
    </source>
</evidence>
<dbReference type="RefSeq" id="WP_192760359.1">
    <property type="nucleotide sequence ID" value="NZ_JADBDZ010000001.1"/>
</dbReference>
<evidence type="ECO:0000256" key="1">
    <source>
        <dbReference type="ARBA" id="ARBA00004651"/>
    </source>
</evidence>
<dbReference type="Proteomes" id="UP000627838">
    <property type="component" value="Unassembled WGS sequence"/>
</dbReference>
<evidence type="ECO:0000313" key="8">
    <source>
        <dbReference type="Proteomes" id="UP000627838"/>
    </source>
</evidence>
<evidence type="ECO:0000256" key="6">
    <source>
        <dbReference type="ARBA" id="ARBA00023136"/>
    </source>
</evidence>
<dbReference type="Pfam" id="PF01899">
    <property type="entry name" value="MNHE"/>
    <property type="match status" value="1"/>
</dbReference>
<evidence type="ECO:0000313" key="7">
    <source>
        <dbReference type="EMBL" id="MBE1533894.1"/>
    </source>
</evidence>
<dbReference type="EMBL" id="JADBDZ010000001">
    <property type="protein sequence ID" value="MBE1533894.1"/>
    <property type="molecule type" value="Genomic_DNA"/>
</dbReference>
<dbReference type="PANTHER" id="PTHR34584:SF1">
    <property type="entry name" value="NA(+)_H(+) ANTIPORTER SUBUNIT E1"/>
    <property type="match status" value="1"/>
</dbReference>
<dbReference type="PANTHER" id="PTHR34584">
    <property type="entry name" value="NA(+)/H(+) ANTIPORTER SUBUNIT E1"/>
    <property type="match status" value="1"/>
</dbReference>
<evidence type="ECO:0000256" key="5">
    <source>
        <dbReference type="ARBA" id="ARBA00022989"/>
    </source>
</evidence>
<comment type="similarity">
    <text evidence="2">Belongs to the CPA3 antiporters (TC 2.A.63) subunit E family.</text>
</comment>
<comment type="subcellular location">
    <subcellularLocation>
        <location evidence="1">Cell membrane</location>
        <topology evidence="1">Multi-pass membrane protein</topology>
    </subcellularLocation>
</comment>
<gene>
    <name evidence="7" type="ORF">H4W34_003727</name>
</gene>
<organism evidence="7 8">
    <name type="scientific">Actinomadura algeriensis</name>
    <dbReference type="NCBI Taxonomy" id="1679523"/>
    <lineage>
        <taxon>Bacteria</taxon>
        <taxon>Bacillati</taxon>
        <taxon>Actinomycetota</taxon>
        <taxon>Actinomycetes</taxon>
        <taxon>Streptosporangiales</taxon>
        <taxon>Thermomonosporaceae</taxon>
        <taxon>Actinomadura</taxon>
    </lineage>
</organism>
<name>A0ABR9JU14_9ACTN</name>
<sequence>MNVLRRIASRTGMAVWLLGVWLLLWGRVDAATVLSGVAVAYGAYAVTRLPTVPFITRLRPVRLAEAVLEFAWDLFASSVVIGKHALWRPSRVQGALVYVRARSHSDVVLLAVTTSMSLRPGTLVLDIDWEESLFLIHGMPVATPAAAESVKHALLATERRLLSALGAPEPEEPA</sequence>
<dbReference type="InterPro" id="IPR002758">
    <property type="entry name" value="Cation_antiport_E"/>
</dbReference>
<evidence type="ECO:0000256" key="3">
    <source>
        <dbReference type="ARBA" id="ARBA00022475"/>
    </source>
</evidence>
<accession>A0ABR9JU14</accession>